<evidence type="ECO:0000313" key="1">
    <source>
        <dbReference type="EMBL" id="RSJ88370.1"/>
    </source>
</evidence>
<gene>
    <name evidence="1" type="ORF">D8792_09565</name>
</gene>
<comment type="caution">
    <text evidence="1">The sequence shown here is derived from an EMBL/GenBank/DDBJ whole genome shotgun (WGS) entry which is preliminary data.</text>
</comment>
<dbReference type="AlphaFoldDB" id="A0A428GXV0"/>
<accession>A0A428GXV0</accession>
<evidence type="ECO:0000313" key="2">
    <source>
        <dbReference type="Proteomes" id="UP000270868"/>
    </source>
</evidence>
<organism evidence="1 2">
    <name type="scientific">Streptococcus cristatus</name>
    <dbReference type="NCBI Taxonomy" id="45634"/>
    <lineage>
        <taxon>Bacteria</taxon>
        <taxon>Bacillati</taxon>
        <taxon>Bacillota</taxon>
        <taxon>Bacilli</taxon>
        <taxon>Lactobacillales</taxon>
        <taxon>Streptococcaceae</taxon>
        <taxon>Streptococcus</taxon>
    </lineage>
</organism>
<protein>
    <submittedName>
        <fullName evidence="1">Uncharacterized protein</fullName>
    </submittedName>
</protein>
<name>A0A428GXV0_STRCR</name>
<proteinExistence type="predicted"/>
<dbReference type="RefSeq" id="WP_260470292.1">
    <property type="nucleotide sequence ID" value="NZ_CAUUYS010000043.1"/>
</dbReference>
<reference evidence="1 2" key="1">
    <citation type="submission" date="2018-11" db="EMBL/GenBank/DDBJ databases">
        <title>Species Designations Belie Phenotypic and Genotypic Heterogeneity in Oral Streptococci.</title>
        <authorList>
            <person name="Velsko I."/>
        </authorList>
    </citation>
    <scope>NUCLEOTIDE SEQUENCE [LARGE SCALE GENOMIC DNA]</scope>
    <source>
        <strain evidence="1 2">A52</strain>
    </source>
</reference>
<dbReference type="Proteomes" id="UP000270868">
    <property type="component" value="Unassembled WGS sequence"/>
</dbReference>
<sequence length="147" mass="16995">MNSYDKIMSPDSRYSTFFWLFPVEMSLQIEDEQPLSSVDGELKKADVILFAEANPQYHDGLFSDTADFFTRSHIEGKQFLVALVGYEEKDGEWQSVDIRIAPGDEEKDLQKFSKVLHIKKDEAEGAAGIIYKLQKFYEKKLESEKNR</sequence>
<dbReference type="EMBL" id="RJPS01000014">
    <property type="protein sequence ID" value="RSJ88370.1"/>
    <property type="molecule type" value="Genomic_DNA"/>
</dbReference>